<proteinExistence type="predicted"/>
<reference evidence="2 3" key="1">
    <citation type="submission" date="2020-08" db="EMBL/GenBank/DDBJ databases">
        <title>Genomic Encyclopedia of Type Strains, Phase IV (KMG-IV): sequencing the most valuable type-strain genomes for metagenomic binning, comparative biology and taxonomic classification.</title>
        <authorList>
            <person name="Goeker M."/>
        </authorList>
    </citation>
    <scope>NUCLEOTIDE SEQUENCE [LARGE SCALE GENOMIC DNA]</scope>
    <source>
        <strain evidence="2 3">DSM 102235</strain>
    </source>
</reference>
<comment type="caution">
    <text evidence="2">The sequence shown here is derived from an EMBL/GenBank/DDBJ whole genome shotgun (WGS) entry which is preliminary data.</text>
</comment>
<dbReference type="Proteomes" id="UP000541426">
    <property type="component" value="Unassembled WGS sequence"/>
</dbReference>
<evidence type="ECO:0000313" key="2">
    <source>
        <dbReference type="EMBL" id="MBB3987012.1"/>
    </source>
</evidence>
<keyword evidence="3" id="KW-1185">Reference proteome</keyword>
<evidence type="ECO:0000256" key="1">
    <source>
        <dbReference type="SAM" id="MobiDB-lite"/>
    </source>
</evidence>
<feature type="compositionally biased region" description="Polar residues" evidence="1">
    <location>
        <begin position="103"/>
        <end position="114"/>
    </location>
</feature>
<dbReference type="AlphaFoldDB" id="A0A7W6DU97"/>
<protein>
    <submittedName>
        <fullName evidence="2">Uncharacterized protein</fullName>
    </submittedName>
</protein>
<dbReference type="RefSeq" id="WP_344716953.1">
    <property type="nucleotide sequence ID" value="NZ_BAABBZ010000019.1"/>
</dbReference>
<dbReference type="EMBL" id="JACIEJ010000008">
    <property type="protein sequence ID" value="MBB3987012.1"/>
    <property type="molecule type" value="Genomic_DNA"/>
</dbReference>
<feature type="region of interest" description="Disordered" evidence="1">
    <location>
        <begin position="33"/>
        <end position="114"/>
    </location>
</feature>
<evidence type="ECO:0000313" key="3">
    <source>
        <dbReference type="Proteomes" id="UP000541426"/>
    </source>
</evidence>
<sequence>MRHSQAVTRTCATIGESFRMPVAQILPITHAAPEEAQAPVRPIHQTDAVSRTPSQPEDILPRPNFAARISALRGAGTPRHAKPRHHTPADFIQKWLPKRSETTDTTNSPQGVIT</sequence>
<organism evidence="2 3">
    <name type="scientific">Sagittula marina</name>
    <dbReference type="NCBI Taxonomy" id="943940"/>
    <lineage>
        <taxon>Bacteria</taxon>
        <taxon>Pseudomonadati</taxon>
        <taxon>Pseudomonadota</taxon>
        <taxon>Alphaproteobacteria</taxon>
        <taxon>Rhodobacterales</taxon>
        <taxon>Roseobacteraceae</taxon>
        <taxon>Sagittula</taxon>
    </lineage>
</organism>
<name>A0A7W6DU97_9RHOB</name>
<accession>A0A7W6DU97</accession>
<gene>
    <name evidence="2" type="ORF">GGQ68_003356</name>
</gene>